<keyword evidence="3" id="KW-1185">Reference proteome</keyword>
<feature type="region of interest" description="Disordered" evidence="1">
    <location>
        <begin position="113"/>
        <end position="183"/>
    </location>
</feature>
<evidence type="ECO:0000313" key="3">
    <source>
        <dbReference type="Proteomes" id="UP001358586"/>
    </source>
</evidence>
<protein>
    <submittedName>
        <fullName evidence="2">Uncharacterized protein</fullName>
    </submittedName>
</protein>
<dbReference type="Proteomes" id="UP001358586">
    <property type="component" value="Chromosome 3"/>
</dbReference>
<proteinExistence type="predicted"/>
<organism evidence="2 3">
    <name type="scientific">Gossypium arboreum</name>
    <name type="common">Tree cotton</name>
    <name type="synonym">Gossypium nanking</name>
    <dbReference type="NCBI Taxonomy" id="29729"/>
    <lineage>
        <taxon>Eukaryota</taxon>
        <taxon>Viridiplantae</taxon>
        <taxon>Streptophyta</taxon>
        <taxon>Embryophyta</taxon>
        <taxon>Tracheophyta</taxon>
        <taxon>Spermatophyta</taxon>
        <taxon>Magnoliopsida</taxon>
        <taxon>eudicotyledons</taxon>
        <taxon>Gunneridae</taxon>
        <taxon>Pentapetalae</taxon>
        <taxon>rosids</taxon>
        <taxon>malvids</taxon>
        <taxon>Malvales</taxon>
        <taxon>Malvaceae</taxon>
        <taxon>Malvoideae</taxon>
        <taxon>Gossypium</taxon>
    </lineage>
</organism>
<feature type="compositionally biased region" description="Basic and acidic residues" evidence="1">
    <location>
        <begin position="113"/>
        <end position="133"/>
    </location>
</feature>
<name>A0ABR0QMI1_GOSAR</name>
<sequence>MGCWLQDRCNARWMFPNRKSLREQDPRGKWTTFSRGWNNTSMQWALRRIQLRWSFKMNLGSIFTHSMLKRRLRLSCANLRNKALFERIKELTKAITEADSFVEVGTRKDKFEFSKPKETSNSRGGYKEEHDRNVNSGNSKNGGKGKPPNGKRKPNNHPRNKENEKKPIQYFLCSDPHKVQDYP</sequence>
<gene>
    <name evidence="2" type="ORF">PVK06_009279</name>
</gene>
<evidence type="ECO:0000313" key="2">
    <source>
        <dbReference type="EMBL" id="KAK5840380.1"/>
    </source>
</evidence>
<accession>A0ABR0QMI1</accession>
<evidence type="ECO:0000256" key="1">
    <source>
        <dbReference type="SAM" id="MobiDB-lite"/>
    </source>
</evidence>
<reference evidence="2 3" key="1">
    <citation type="submission" date="2023-03" db="EMBL/GenBank/DDBJ databases">
        <title>WGS of Gossypium arboreum.</title>
        <authorList>
            <person name="Yu D."/>
        </authorList>
    </citation>
    <scope>NUCLEOTIDE SEQUENCE [LARGE SCALE GENOMIC DNA]</scope>
    <source>
        <tissue evidence="2">Leaf</tissue>
    </source>
</reference>
<comment type="caution">
    <text evidence="2">The sequence shown here is derived from an EMBL/GenBank/DDBJ whole genome shotgun (WGS) entry which is preliminary data.</text>
</comment>
<feature type="compositionally biased region" description="Basic residues" evidence="1">
    <location>
        <begin position="149"/>
        <end position="158"/>
    </location>
</feature>
<dbReference type="EMBL" id="JARKNE010000003">
    <property type="protein sequence ID" value="KAK5840380.1"/>
    <property type="molecule type" value="Genomic_DNA"/>
</dbReference>